<dbReference type="Proteomes" id="UP000185678">
    <property type="component" value="Unassembled WGS sequence"/>
</dbReference>
<dbReference type="EMBL" id="FTOA01000008">
    <property type="protein sequence ID" value="SIT14565.1"/>
    <property type="molecule type" value="Genomic_DNA"/>
</dbReference>
<keyword evidence="2" id="KW-1185">Reference proteome</keyword>
<gene>
    <name evidence="1" type="ORF">SAMN05421779_10886</name>
</gene>
<sequence length="104" mass="11197">MGKVTRKRYSADFKSKVALEAIKGEQTLAELAAKYGIQQTMIAQWKRPAIGGMSATFSGKAEAATTADTAEIDRLHAKIGQLLVECDCLRDASVRLGLIRGGNK</sequence>
<name>A0A1N7PVJ5_9PROT</name>
<dbReference type="GO" id="GO:0004803">
    <property type="term" value="F:transposase activity"/>
    <property type="evidence" value="ECO:0007669"/>
    <property type="project" value="InterPro"/>
</dbReference>
<dbReference type="InterPro" id="IPR010921">
    <property type="entry name" value="Trp_repressor/repl_initiator"/>
</dbReference>
<protein>
    <submittedName>
        <fullName evidence="1">Transposase</fullName>
    </submittedName>
</protein>
<dbReference type="InterPro" id="IPR002514">
    <property type="entry name" value="Transposase_8"/>
</dbReference>
<dbReference type="Pfam" id="PF01527">
    <property type="entry name" value="HTH_Tnp_1"/>
    <property type="match status" value="1"/>
</dbReference>
<dbReference type="GO" id="GO:0043565">
    <property type="term" value="F:sequence-specific DNA binding"/>
    <property type="evidence" value="ECO:0007669"/>
    <property type="project" value="InterPro"/>
</dbReference>
<reference evidence="1 2" key="1">
    <citation type="submission" date="2017-01" db="EMBL/GenBank/DDBJ databases">
        <authorList>
            <person name="Mah S.A."/>
            <person name="Swanson W.J."/>
            <person name="Moy G.W."/>
            <person name="Vacquier V.D."/>
        </authorList>
    </citation>
    <scope>NUCLEOTIDE SEQUENCE [LARGE SCALE GENOMIC DNA]</scope>
    <source>
        <strain evidence="1 2">DSM 11589</strain>
    </source>
</reference>
<evidence type="ECO:0000313" key="1">
    <source>
        <dbReference type="EMBL" id="SIT14565.1"/>
    </source>
</evidence>
<proteinExistence type="predicted"/>
<evidence type="ECO:0000313" key="2">
    <source>
        <dbReference type="Proteomes" id="UP000185678"/>
    </source>
</evidence>
<dbReference type="GO" id="GO:0006313">
    <property type="term" value="P:DNA transposition"/>
    <property type="evidence" value="ECO:0007669"/>
    <property type="project" value="InterPro"/>
</dbReference>
<dbReference type="STRING" id="80876.SAMN05421779_10886"/>
<organism evidence="1 2">
    <name type="scientific">Insolitispirillum peregrinum</name>
    <dbReference type="NCBI Taxonomy" id="80876"/>
    <lineage>
        <taxon>Bacteria</taxon>
        <taxon>Pseudomonadati</taxon>
        <taxon>Pseudomonadota</taxon>
        <taxon>Alphaproteobacteria</taxon>
        <taxon>Rhodospirillales</taxon>
        <taxon>Novispirillaceae</taxon>
        <taxon>Insolitispirillum</taxon>
    </lineage>
</organism>
<dbReference type="InterPro" id="IPR036388">
    <property type="entry name" value="WH-like_DNA-bd_sf"/>
</dbReference>
<dbReference type="SUPFAM" id="SSF48295">
    <property type="entry name" value="TrpR-like"/>
    <property type="match status" value="1"/>
</dbReference>
<accession>A0A1N7PVJ5</accession>
<dbReference type="AlphaFoldDB" id="A0A1N7PVJ5"/>
<dbReference type="Gene3D" id="1.10.10.10">
    <property type="entry name" value="Winged helix-like DNA-binding domain superfamily/Winged helix DNA-binding domain"/>
    <property type="match status" value="1"/>
</dbReference>